<dbReference type="Pfam" id="PF13242">
    <property type="entry name" value="Hydrolase_like"/>
    <property type="match status" value="1"/>
</dbReference>
<dbReference type="InterPro" id="IPR023214">
    <property type="entry name" value="HAD_sf"/>
</dbReference>
<name>A0A8H7SDY6_9FUNG</name>
<dbReference type="Gene3D" id="3.40.50.1000">
    <property type="entry name" value="HAD superfamily/HAD-like"/>
    <property type="match status" value="2"/>
</dbReference>
<dbReference type="GO" id="GO:0016791">
    <property type="term" value="F:phosphatase activity"/>
    <property type="evidence" value="ECO:0007669"/>
    <property type="project" value="TreeGrafter"/>
</dbReference>
<accession>A0A8H7SDY6</accession>
<dbReference type="AlphaFoldDB" id="A0A8H7SDY6"/>
<proteinExistence type="predicted"/>
<dbReference type="InterPro" id="IPR036412">
    <property type="entry name" value="HAD-like_sf"/>
</dbReference>
<dbReference type="InterPro" id="IPR006357">
    <property type="entry name" value="HAD-SF_hydro_IIA"/>
</dbReference>
<keyword evidence="2" id="KW-1185">Reference proteome</keyword>
<evidence type="ECO:0000313" key="1">
    <source>
        <dbReference type="EMBL" id="KAG2227351.1"/>
    </source>
</evidence>
<dbReference type="SUPFAM" id="SSF56784">
    <property type="entry name" value="HAD-like"/>
    <property type="match status" value="1"/>
</dbReference>
<dbReference type="GO" id="GO:0005737">
    <property type="term" value="C:cytoplasm"/>
    <property type="evidence" value="ECO:0007669"/>
    <property type="project" value="TreeGrafter"/>
</dbReference>
<sequence>MQHIRGLADILSKHQYTTIASDVYGVLHDGAKPYPYSRECLKKLHDHNLETILLSNSSRLGHILADDLERKYGIDKNTYKRVLSSGDVTRQFLQNCLNQMLKDSPSNDHSNTIDCSATMLFKNTSRPLSPQEFTQNHLKTGRFHLIGTKEYHGPLYEHLAPHIKPVPLDCENDIDFVLVGLLTNLPYETESVDINDPDSVRQHYQTYLKQCLLKDIPLVIANPDVYAPNGMNSDGTRRLIVCPGFIAELYQEMGGKVLYFGKPFATIYRYLLSDVEQQQQQVSRVLCIGDNVSTDVLGARQAGLDVALILGGIHNISTTDNESITTQVDQLCTQYQSPKPTYTMQYLRF</sequence>
<dbReference type="Proteomes" id="UP000646827">
    <property type="component" value="Unassembled WGS sequence"/>
</dbReference>
<dbReference type="Pfam" id="PF13344">
    <property type="entry name" value="Hydrolase_6"/>
    <property type="match status" value="1"/>
</dbReference>
<organism evidence="1 2">
    <name type="scientific">Circinella minor</name>
    <dbReference type="NCBI Taxonomy" id="1195481"/>
    <lineage>
        <taxon>Eukaryota</taxon>
        <taxon>Fungi</taxon>
        <taxon>Fungi incertae sedis</taxon>
        <taxon>Mucoromycota</taxon>
        <taxon>Mucoromycotina</taxon>
        <taxon>Mucoromycetes</taxon>
        <taxon>Mucorales</taxon>
        <taxon>Lichtheimiaceae</taxon>
        <taxon>Circinella</taxon>
    </lineage>
</organism>
<dbReference type="OrthoDB" id="426235at2759"/>
<dbReference type="EMBL" id="JAEPRB010000008">
    <property type="protein sequence ID" value="KAG2227351.1"/>
    <property type="molecule type" value="Genomic_DNA"/>
</dbReference>
<reference evidence="1 2" key="1">
    <citation type="submission" date="2020-12" db="EMBL/GenBank/DDBJ databases">
        <title>Metabolic potential, ecology and presence of endohyphal bacteria is reflected in genomic diversity of Mucoromycotina.</title>
        <authorList>
            <person name="Muszewska A."/>
            <person name="Okrasinska A."/>
            <person name="Steczkiewicz K."/>
            <person name="Drgas O."/>
            <person name="Orlowska M."/>
            <person name="Perlinska-Lenart U."/>
            <person name="Aleksandrzak-Piekarczyk T."/>
            <person name="Szatraj K."/>
            <person name="Zielenkiewicz U."/>
            <person name="Pilsyk S."/>
            <person name="Malc E."/>
            <person name="Mieczkowski P."/>
            <person name="Kruszewska J.S."/>
            <person name="Biernat P."/>
            <person name="Pawlowska J."/>
        </authorList>
    </citation>
    <scope>NUCLEOTIDE SEQUENCE [LARGE SCALE GENOMIC DNA]</scope>
    <source>
        <strain evidence="1 2">CBS 142.35</strain>
    </source>
</reference>
<protein>
    <submittedName>
        <fullName evidence="1">Uncharacterized protein</fullName>
    </submittedName>
</protein>
<evidence type="ECO:0000313" key="2">
    <source>
        <dbReference type="Proteomes" id="UP000646827"/>
    </source>
</evidence>
<dbReference type="PANTHER" id="PTHR19288:SF90">
    <property type="entry name" value="OS08G0542600 PROTEIN"/>
    <property type="match status" value="1"/>
</dbReference>
<dbReference type="PANTHER" id="PTHR19288">
    <property type="entry name" value="4-NITROPHENYLPHOSPHATASE-RELATED"/>
    <property type="match status" value="1"/>
</dbReference>
<gene>
    <name evidence="1" type="ORF">INT45_004306</name>
</gene>
<comment type="caution">
    <text evidence="1">The sequence shown here is derived from an EMBL/GenBank/DDBJ whole genome shotgun (WGS) entry which is preliminary data.</text>
</comment>